<protein>
    <submittedName>
        <fullName evidence="1">Uncharacterized protein</fullName>
    </submittedName>
</protein>
<reference evidence="1 2" key="1">
    <citation type="submission" date="2019-09" db="EMBL/GenBank/DDBJ databases">
        <title>Complete genome sequence of Mycobacterium avium subsp. hominissuis strain JP-H-1.</title>
        <authorList>
            <person name="Kinoshita Y."/>
            <person name="Niwa H."/>
            <person name="Uchida-Fujii E."/>
            <person name="Nukada T."/>
        </authorList>
    </citation>
    <scope>NUCLEOTIDE SEQUENCE [LARGE SCALE GENOMIC DNA]</scope>
    <source>
        <strain evidence="1 2">JP-H-1</strain>
    </source>
</reference>
<dbReference type="AlphaFoldDB" id="A0AAI8SP86"/>
<proteinExistence type="predicted"/>
<organism evidence="1 2">
    <name type="scientific">Mycobacterium avium subsp. hominissuis</name>
    <dbReference type="NCBI Taxonomy" id="439334"/>
    <lineage>
        <taxon>Bacteria</taxon>
        <taxon>Bacillati</taxon>
        <taxon>Actinomycetota</taxon>
        <taxon>Actinomycetes</taxon>
        <taxon>Mycobacteriales</taxon>
        <taxon>Mycobacteriaceae</taxon>
        <taxon>Mycobacterium</taxon>
        <taxon>Mycobacterium avium complex (MAC)</taxon>
    </lineage>
</organism>
<dbReference type="EMBL" id="AP020326">
    <property type="protein sequence ID" value="BBN48820.1"/>
    <property type="molecule type" value="Genomic_DNA"/>
</dbReference>
<evidence type="ECO:0000313" key="1">
    <source>
        <dbReference type="EMBL" id="BBN48820.1"/>
    </source>
</evidence>
<evidence type="ECO:0000313" key="2">
    <source>
        <dbReference type="Proteomes" id="UP000327362"/>
    </source>
</evidence>
<name>A0AAI8SP86_MYCAV</name>
<dbReference type="Proteomes" id="UP000327362">
    <property type="component" value="Chromosome"/>
</dbReference>
<sequence>MTAGGALLLDESCEGPHMATPNTMRAITAPIAICVRRGFNEKAGTDSSPIARFAVVSKYPRRPRFSRRARQK</sequence>
<gene>
    <name evidence="1" type="ORF">JPH1_32950</name>
</gene>
<accession>A0AAI8SP86</accession>